<feature type="compositionally biased region" description="Basic and acidic residues" evidence="1">
    <location>
        <begin position="1"/>
        <end position="10"/>
    </location>
</feature>
<protein>
    <submittedName>
        <fullName evidence="2">Prepilin peptidase</fullName>
    </submittedName>
</protein>
<dbReference type="EMBL" id="JBHSQQ010000404">
    <property type="protein sequence ID" value="MFC5945850.1"/>
    <property type="molecule type" value="Genomic_DNA"/>
</dbReference>
<gene>
    <name evidence="2" type="ORF">ACFPZ4_30865</name>
</gene>
<evidence type="ECO:0000256" key="1">
    <source>
        <dbReference type="SAM" id="MobiDB-lite"/>
    </source>
</evidence>
<name>A0ABW1HXK3_9ACTN</name>
<accession>A0ABW1HXK3</accession>
<organism evidence="2 3">
    <name type="scientific">Micromonospora harpali</name>
    <dbReference type="NCBI Taxonomy" id="1490225"/>
    <lineage>
        <taxon>Bacteria</taxon>
        <taxon>Bacillati</taxon>
        <taxon>Actinomycetota</taxon>
        <taxon>Actinomycetes</taxon>
        <taxon>Micromonosporales</taxon>
        <taxon>Micromonosporaceae</taxon>
        <taxon>Micromonospora</taxon>
    </lineage>
</organism>
<reference evidence="3" key="1">
    <citation type="journal article" date="2019" name="Int. J. Syst. Evol. Microbiol.">
        <title>The Global Catalogue of Microorganisms (GCM) 10K type strain sequencing project: providing services to taxonomists for standard genome sequencing and annotation.</title>
        <authorList>
            <consortium name="The Broad Institute Genomics Platform"/>
            <consortium name="The Broad Institute Genome Sequencing Center for Infectious Disease"/>
            <person name="Wu L."/>
            <person name="Ma J."/>
        </authorList>
    </citation>
    <scope>NUCLEOTIDE SEQUENCE [LARGE SCALE GENOMIC DNA]</scope>
    <source>
        <strain evidence="3">CGMCC 4.7173</strain>
    </source>
</reference>
<sequence length="86" mass="9142">MTGERLRRPPDPTLASPAPGRPSRVRLTALLAGTPLLRLAVARYAVPPGEPDRFACPRCVTPLGLDRPWPALGPAGRRGGGRARRG</sequence>
<comment type="caution">
    <text evidence="2">The sequence shown here is derived from an EMBL/GenBank/DDBJ whole genome shotgun (WGS) entry which is preliminary data.</text>
</comment>
<feature type="non-terminal residue" evidence="2">
    <location>
        <position position="86"/>
    </location>
</feature>
<evidence type="ECO:0000313" key="2">
    <source>
        <dbReference type="EMBL" id="MFC5945850.1"/>
    </source>
</evidence>
<keyword evidence="3" id="KW-1185">Reference proteome</keyword>
<proteinExistence type="predicted"/>
<dbReference type="Proteomes" id="UP001596207">
    <property type="component" value="Unassembled WGS sequence"/>
</dbReference>
<evidence type="ECO:0000313" key="3">
    <source>
        <dbReference type="Proteomes" id="UP001596207"/>
    </source>
</evidence>
<feature type="region of interest" description="Disordered" evidence="1">
    <location>
        <begin position="67"/>
        <end position="86"/>
    </location>
</feature>
<feature type="region of interest" description="Disordered" evidence="1">
    <location>
        <begin position="1"/>
        <end position="22"/>
    </location>
</feature>